<keyword evidence="3" id="KW-1185">Reference proteome</keyword>
<dbReference type="GO" id="GO:0120147">
    <property type="term" value="F:formylglycine-generating oxidase activity"/>
    <property type="evidence" value="ECO:0007669"/>
    <property type="project" value="TreeGrafter"/>
</dbReference>
<dbReference type="Proteomes" id="UP000050430">
    <property type="component" value="Unassembled WGS sequence"/>
</dbReference>
<dbReference type="InterPro" id="IPR051043">
    <property type="entry name" value="Sulfatase_Mod_Factor_Kinase"/>
</dbReference>
<dbReference type="InterPro" id="IPR005532">
    <property type="entry name" value="SUMF_dom"/>
</dbReference>
<evidence type="ECO:0000313" key="2">
    <source>
        <dbReference type="EMBL" id="KPL72419.1"/>
    </source>
</evidence>
<accession>A0A0P6WZW4</accession>
<organism evidence="2 3">
    <name type="scientific">Leptolinea tardivitalis</name>
    <dbReference type="NCBI Taxonomy" id="229920"/>
    <lineage>
        <taxon>Bacteria</taxon>
        <taxon>Bacillati</taxon>
        <taxon>Chloroflexota</taxon>
        <taxon>Anaerolineae</taxon>
        <taxon>Anaerolineales</taxon>
        <taxon>Anaerolineaceae</taxon>
        <taxon>Leptolinea</taxon>
    </lineage>
</organism>
<dbReference type="EMBL" id="LGCK01000008">
    <property type="protein sequence ID" value="KPL72419.1"/>
    <property type="molecule type" value="Genomic_DNA"/>
</dbReference>
<name>A0A0P6WZW4_9CHLR</name>
<evidence type="ECO:0000259" key="1">
    <source>
        <dbReference type="Pfam" id="PF03781"/>
    </source>
</evidence>
<evidence type="ECO:0000313" key="3">
    <source>
        <dbReference type="Proteomes" id="UP000050430"/>
    </source>
</evidence>
<dbReference type="Gene3D" id="3.90.1580.10">
    <property type="entry name" value="paralog of FGE (formylglycine-generating enzyme)"/>
    <property type="match status" value="1"/>
</dbReference>
<comment type="caution">
    <text evidence="2">The sequence shown here is derived from an EMBL/GenBank/DDBJ whole genome shotgun (WGS) entry which is preliminary data.</text>
</comment>
<dbReference type="Pfam" id="PF03781">
    <property type="entry name" value="FGE-sulfatase"/>
    <property type="match status" value="1"/>
</dbReference>
<protein>
    <recommendedName>
        <fullName evidence="1">Sulfatase-modifying factor enzyme-like domain-containing protein</fullName>
    </recommendedName>
</protein>
<dbReference type="SUPFAM" id="SSF56436">
    <property type="entry name" value="C-type lectin-like"/>
    <property type="match status" value="1"/>
</dbReference>
<dbReference type="STRING" id="229920.ADM99_08105"/>
<feature type="domain" description="Sulfatase-modifying factor enzyme-like" evidence="1">
    <location>
        <begin position="14"/>
        <end position="241"/>
    </location>
</feature>
<sequence length="244" mass="27509">MGTTRISPVDGMVQVYVPSGSFLMGSSDDYNEAELQEKPQHMVYLDGYWIDQTEVTQAMYKKCVSSGLCRDIVHDSEQNVNYTNPDFDNHPVTYVNWDDARIYCEKVGRRLPTEAEWEKAARGTDGRLYPWGNTPPDGNLANFGNAYNTTRPVGSYPEGKSPYGVLDMVGNVREWVNDVYSEYYYGESPERNPQGPDLSADHKSRSLRGAGYTDALHFTHLAMRFHHVPNSPGENRGFRCAASN</sequence>
<gene>
    <name evidence="2" type="ORF">ADM99_08105</name>
</gene>
<dbReference type="AlphaFoldDB" id="A0A0P6WZW4"/>
<proteinExistence type="predicted"/>
<dbReference type="PANTHER" id="PTHR23150:SF19">
    <property type="entry name" value="FORMYLGLYCINE-GENERATING ENZYME"/>
    <property type="match status" value="1"/>
</dbReference>
<dbReference type="PANTHER" id="PTHR23150">
    <property type="entry name" value="SULFATASE MODIFYING FACTOR 1, 2"/>
    <property type="match status" value="1"/>
</dbReference>
<dbReference type="InterPro" id="IPR042095">
    <property type="entry name" value="SUMF_sf"/>
</dbReference>
<reference evidence="2 3" key="1">
    <citation type="submission" date="2015-07" db="EMBL/GenBank/DDBJ databases">
        <title>Genome sequence of Leptolinea tardivitalis DSM 16556.</title>
        <authorList>
            <person name="Hemp J."/>
            <person name="Ward L.M."/>
            <person name="Pace L.A."/>
            <person name="Fischer W.W."/>
        </authorList>
    </citation>
    <scope>NUCLEOTIDE SEQUENCE [LARGE SCALE GENOMIC DNA]</scope>
    <source>
        <strain evidence="2 3">YMTK-2</strain>
    </source>
</reference>
<dbReference type="InterPro" id="IPR016187">
    <property type="entry name" value="CTDL_fold"/>
</dbReference>